<dbReference type="Pfam" id="PF00397">
    <property type="entry name" value="WW"/>
    <property type="match status" value="1"/>
</dbReference>
<dbReference type="Pfam" id="PF16618">
    <property type="entry name" value="SH3-WW_linker"/>
    <property type="match status" value="1"/>
</dbReference>
<dbReference type="PROSITE" id="PS50020">
    <property type="entry name" value="WW_DOMAIN_2"/>
    <property type="match status" value="1"/>
</dbReference>
<dbReference type="PROSITE" id="PS50002">
    <property type="entry name" value="SH3"/>
    <property type="match status" value="1"/>
</dbReference>
<dbReference type="SMART" id="SM00326">
    <property type="entry name" value="SH3"/>
    <property type="match status" value="1"/>
</dbReference>
<feature type="domain" description="WW" evidence="7">
    <location>
        <begin position="276"/>
        <end position="303"/>
    </location>
</feature>
<feature type="compositionally biased region" description="Basic and acidic residues" evidence="4">
    <location>
        <begin position="107"/>
        <end position="123"/>
    </location>
</feature>
<dbReference type="Gene3D" id="2.20.70.10">
    <property type="match status" value="1"/>
</dbReference>
<evidence type="ECO:0000256" key="2">
    <source>
        <dbReference type="ARBA" id="ARBA00022468"/>
    </source>
</evidence>
<dbReference type="GO" id="GO:0007165">
    <property type="term" value="P:signal transduction"/>
    <property type="evidence" value="ECO:0007669"/>
    <property type="project" value="InterPro"/>
</dbReference>
<dbReference type="PANTHER" id="PTHR23176">
    <property type="entry name" value="RHO/RAC/CDC GTPASE-ACTIVATING PROTEIN"/>
    <property type="match status" value="1"/>
</dbReference>
<organism evidence="9 10">
    <name type="scientific">Stegastes partitus</name>
    <name type="common">bicolor damselfish</name>
    <dbReference type="NCBI Taxonomy" id="144197"/>
    <lineage>
        <taxon>Eukaryota</taxon>
        <taxon>Metazoa</taxon>
        <taxon>Chordata</taxon>
        <taxon>Craniata</taxon>
        <taxon>Vertebrata</taxon>
        <taxon>Euteleostomi</taxon>
        <taxon>Actinopterygii</taxon>
        <taxon>Neopterygii</taxon>
        <taxon>Teleostei</taxon>
        <taxon>Neoteleostei</taxon>
        <taxon>Acanthomorphata</taxon>
        <taxon>Ovalentaria</taxon>
        <taxon>Pomacentridae</taxon>
        <taxon>Stegastes</taxon>
    </lineage>
</organism>
<dbReference type="InterPro" id="IPR036020">
    <property type="entry name" value="WW_dom_sf"/>
</dbReference>
<sequence>MAELPIAPGEIYIEVEYDYEYKSKDRLITIRQGECYMLVKKTNEDWWQVRKEEGTKAFYVPAQYVREVRKALMPPSKPTPHPPANAGNTSPLSVGSLWVKPSNLELGNHDRPADNLHRHESNYRRSPSAHTASSGNFSPPIQRRDSNHHHAPTTPTDHDRALAEILLHGGGPQPSSKGGSSTLPRTRARSPEMVRAPLDVDNTQHCDSAGEERRTNDSESGDELSSSSTEHLQTVSSSGQGRSESPVYTNLQELKITQTNQPPFPSGSPLHVLGDWETYRDQNGRHFYYNRSTQERTWKPPRTRDASTGNSRGDSHSAGESSEYNLSPPQPTGDAPKSRSLDRKHVAPIVLTNWRHSAYVQDPNDKDAPQGLKPPSPDSDSCPSSPKPPASPSEKCGVLNVTKITEHGKKVRKNWTSSWTVLQGSTLLFAKGQGGGTSWFGGGQSKPEFTVDLRGGSVEWASKDKSSKKHVIELKTRQGTELLIQSENDGVINDWFRALQDTISTHAWESDEAIEEDMPESPGVEKHDKEKDHRDSKKGRAMKPSTSMDASDNKKTRHKLKKFLTRRPTLQAVRDKGYIKDQVFGCSLSSLCHRESSTVPFFVKTCIDHVENNGLCVDGLYRVSGNLAVIQKLRFAVNHDEKVNLADGKWEDIHVTTGALKMYFRELPEPLFTYALFHDFVSAIKLPDYKHRVQTIKDLVRQLPKPNHDTMQALFKHLRKVIDYGEENRMTTQSVAIVFGPTLLRPETETWNMAVHMVYQNQIVELILLEYENIFGR</sequence>
<feature type="compositionally biased region" description="Basic and acidic residues" evidence="4">
    <location>
        <begin position="523"/>
        <end position="535"/>
    </location>
</feature>
<dbReference type="InterPro" id="IPR001452">
    <property type="entry name" value="SH3_domain"/>
</dbReference>
<evidence type="ECO:0000256" key="4">
    <source>
        <dbReference type="SAM" id="MobiDB-lite"/>
    </source>
</evidence>
<dbReference type="SUPFAM" id="SSF50044">
    <property type="entry name" value="SH3-domain"/>
    <property type="match status" value="1"/>
</dbReference>
<dbReference type="SUPFAM" id="SSF51045">
    <property type="entry name" value="WW domain"/>
    <property type="match status" value="1"/>
</dbReference>
<dbReference type="InterPro" id="IPR011993">
    <property type="entry name" value="PH-like_dom_sf"/>
</dbReference>
<evidence type="ECO:0000259" key="8">
    <source>
        <dbReference type="PROSITE" id="PS50238"/>
    </source>
</evidence>
<dbReference type="PROSITE" id="PS50238">
    <property type="entry name" value="RHOGAP"/>
    <property type="match status" value="1"/>
</dbReference>
<dbReference type="GO" id="GO:0005737">
    <property type="term" value="C:cytoplasm"/>
    <property type="evidence" value="ECO:0007669"/>
    <property type="project" value="TreeGrafter"/>
</dbReference>
<dbReference type="CDD" id="cd00201">
    <property type="entry name" value="WW"/>
    <property type="match status" value="1"/>
</dbReference>
<protein>
    <submittedName>
        <fullName evidence="10">Rho GTPase-activating protein 12-like isoform X8</fullName>
    </submittedName>
</protein>
<evidence type="ECO:0000256" key="3">
    <source>
        <dbReference type="PROSITE-ProRule" id="PRU00192"/>
    </source>
</evidence>
<dbReference type="InterPro" id="IPR001202">
    <property type="entry name" value="WW_dom"/>
</dbReference>
<dbReference type="InterPro" id="IPR001849">
    <property type="entry name" value="PH_domain"/>
</dbReference>
<dbReference type="RefSeq" id="XP_008286103.1">
    <property type="nucleotide sequence ID" value="XM_008287881.1"/>
</dbReference>
<dbReference type="CDD" id="cd04403">
    <property type="entry name" value="RhoGAP_ARHGAP27_15_12_9"/>
    <property type="match status" value="1"/>
</dbReference>
<dbReference type="Proteomes" id="UP000694891">
    <property type="component" value="Unplaced"/>
</dbReference>
<dbReference type="SMART" id="SM00233">
    <property type="entry name" value="PH"/>
    <property type="match status" value="1"/>
</dbReference>
<gene>
    <name evidence="10" type="primary">LOC103361716</name>
</gene>
<dbReference type="Pfam" id="PF00018">
    <property type="entry name" value="SH3_1"/>
    <property type="match status" value="1"/>
</dbReference>
<dbReference type="SMART" id="SM00324">
    <property type="entry name" value="RhoGAP"/>
    <property type="match status" value="1"/>
</dbReference>
<evidence type="ECO:0000259" key="7">
    <source>
        <dbReference type="PROSITE" id="PS50020"/>
    </source>
</evidence>
<feature type="compositionally biased region" description="Polar residues" evidence="4">
    <location>
        <begin position="229"/>
        <end position="245"/>
    </location>
</feature>
<feature type="domain" description="SH3" evidence="5">
    <location>
        <begin position="8"/>
        <end position="70"/>
    </location>
</feature>
<feature type="compositionally biased region" description="Basic and acidic residues" evidence="4">
    <location>
        <begin position="293"/>
        <end position="305"/>
    </location>
</feature>
<dbReference type="CDD" id="cd13233">
    <property type="entry name" value="PH_ARHGAP9-like"/>
    <property type="match status" value="1"/>
</dbReference>
<keyword evidence="2" id="KW-0343">GTPase activation</keyword>
<dbReference type="InterPro" id="IPR050729">
    <property type="entry name" value="Rho-GAP"/>
</dbReference>
<dbReference type="FunFam" id="2.30.30.40:FF:000056">
    <property type="entry name" value="rho GTPase-activating protein 12 isoform X1"/>
    <property type="match status" value="1"/>
</dbReference>
<dbReference type="Gene3D" id="1.10.555.10">
    <property type="entry name" value="Rho GTPase activation protein"/>
    <property type="match status" value="1"/>
</dbReference>
<accession>A0A9Y4K869</accession>
<dbReference type="SUPFAM" id="SSF48350">
    <property type="entry name" value="GTPase activation domain, GAP"/>
    <property type="match status" value="1"/>
</dbReference>
<evidence type="ECO:0000259" key="6">
    <source>
        <dbReference type="PROSITE" id="PS50003"/>
    </source>
</evidence>
<dbReference type="Gene3D" id="2.30.30.40">
    <property type="entry name" value="SH3 Domains"/>
    <property type="match status" value="1"/>
</dbReference>
<feature type="region of interest" description="Disordered" evidence="4">
    <location>
        <begin position="73"/>
        <end position="245"/>
    </location>
</feature>
<evidence type="ECO:0000256" key="1">
    <source>
        <dbReference type="ARBA" id="ARBA00022443"/>
    </source>
</evidence>
<dbReference type="GeneID" id="103361716"/>
<dbReference type="InterPro" id="IPR036028">
    <property type="entry name" value="SH3-like_dom_sf"/>
</dbReference>
<evidence type="ECO:0000313" key="10">
    <source>
        <dbReference type="RefSeq" id="XP_008286103.1"/>
    </source>
</evidence>
<dbReference type="PANTHER" id="PTHR23176:SF107">
    <property type="entry name" value="RHO GTPASE-ACTIVATING PROTEIN 12"/>
    <property type="match status" value="1"/>
</dbReference>
<evidence type="ECO:0000313" key="9">
    <source>
        <dbReference type="Proteomes" id="UP000694891"/>
    </source>
</evidence>
<dbReference type="PROSITE" id="PS50003">
    <property type="entry name" value="PH_DOMAIN"/>
    <property type="match status" value="1"/>
</dbReference>
<feature type="domain" description="Rho-GAP" evidence="8">
    <location>
        <begin position="586"/>
        <end position="775"/>
    </location>
</feature>
<feature type="compositionally biased region" description="Polar residues" evidence="4">
    <location>
        <begin position="306"/>
        <end position="327"/>
    </location>
</feature>
<dbReference type="Pfam" id="PF00169">
    <property type="entry name" value="PH"/>
    <property type="match status" value="1"/>
</dbReference>
<keyword evidence="1 3" id="KW-0728">SH3 domain</keyword>
<dbReference type="CDD" id="cd12070">
    <property type="entry name" value="SH3_ARHGAP12"/>
    <property type="match status" value="1"/>
</dbReference>
<dbReference type="Pfam" id="PF00620">
    <property type="entry name" value="RhoGAP"/>
    <property type="match status" value="1"/>
</dbReference>
<evidence type="ECO:0000259" key="5">
    <source>
        <dbReference type="PROSITE" id="PS50002"/>
    </source>
</evidence>
<dbReference type="Gene3D" id="2.30.29.30">
    <property type="entry name" value="Pleckstrin-homology domain (PH domain)/Phosphotyrosine-binding domain (PTB)"/>
    <property type="match status" value="1"/>
</dbReference>
<dbReference type="SUPFAM" id="SSF50729">
    <property type="entry name" value="PH domain-like"/>
    <property type="match status" value="1"/>
</dbReference>
<feature type="domain" description="PH" evidence="6">
    <location>
        <begin position="403"/>
        <end position="504"/>
    </location>
</feature>
<dbReference type="FunFam" id="1.10.555.10:FF:000003">
    <property type="entry name" value="Putative rho GTPase-activating protein 12"/>
    <property type="match status" value="1"/>
</dbReference>
<dbReference type="InterPro" id="IPR000198">
    <property type="entry name" value="RhoGAP_dom"/>
</dbReference>
<dbReference type="AlphaFoldDB" id="A0A9Y4K869"/>
<proteinExistence type="predicted"/>
<keyword evidence="9" id="KW-1185">Reference proteome</keyword>
<feature type="compositionally biased region" description="Acidic residues" evidence="4">
    <location>
        <begin position="510"/>
        <end position="519"/>
    </location>
</feature>
<feature type="region of interest" description="Disordered" evidence="4">
    <location>
        <begin position="288"/>
        <end position="342"/>
    </location>
</feature>
<dbReference type="GO" id="GO:0005096">
    <property type="term" value="F:GTPase activator activity"/>
    <property type="evidence" value="ECO:0007669"/>
    <property type="project" value="UniProtKB-KW"/>
</dbReference>
<feature type="region of interest" description="Disordered" evidence="4">
    <location>
        <begin position="508"/>
        <end position="557"/>
    </location>
</feature>
<name>A0A9Y4K869_9TELE</name>
<reference evidence="10" key="1">
    <citation type="submission" date="2025-08" db="UniProtKB">
        <authorList>
            <consortium name="RefSeq"/>
        </authorList>
    </citation>
    <scope>IDENTIFICATION</scope>
</reference>
<feature type="compositionally biased region" description="Polar residues" evidence="4">
    <location>
        <begin position="124"/>
        <end position="139"/>
    </location>
</feature>
<feature type="compositionally biased region" description="Basic and acidic residues" evidence="4">
    <location>
        <begin position="202"/>
        <end position="217"/>
    </location>
</feature>
<dbReference type="InterPro" id="IPR008936">
    <property type="entry name" value="Rho_GTPase_activation_prot"/>
</dbReference>
<dbReference type="FunFam" id="2.30.29.30:FF:000100">
    <property type="entry name" value="Rho GTPase activating protein 12"/>
    <property type="match status" value="1"/>
</dbReference>
<feature type="region of interest" description="Disordered" evidence="4">
    <location>
        <begin position="360"/>
        <end position="396"/>
    </location>
</feature>
<dbReference type="InterPro" id="IPR035491">
    <property type="entry name" value="ARHGAP12_SH3"/>
</dbReference>